<protein>
    <submittedName>
        <fullName evidence="2">Uncharacterized protein</fullName>
    </submittedName>
</protein>
<gene>
    <name evidence="2" type="ORF">SAVMC3_19740</name>
</gene>
<name>A0A499V4C9_STRAX</name>
<accession>A0A499V4C9</accession>
<evidence type="ECO:0000256" key="1">
    <source>
        <dbReference type="SAM" id="MobiDB-lite"/>
    </source>
</evidence>
<sequence>MRIGGEALREMQRHRQRGAADSAEPPSRLAPGIENGHVETILQGASEAASMRSRNQRYAVQQRR</sequence>
<dbReference type="EMBL" id="AP019621">
    <property type="protein sequence ID" value="BBJ49345.1"/>
    <property type="molecule type" value="Genomic_DNA"/>
</dbReference>
<reference evidence="2" key="1">
    <citation type="submission" date="2019-04" db="EMBL/GenBank/DDBJ databases">
        <title>Draft genome sequences of Streptomyces avermitilis MC3.</title>
        <authorList>
            <person name="Komaki H."/>
            <person name="Tamura T."/>
            <person name="Hosoyama A."/>
        </authorList>
    </citation>
    <scope>NUCLEOTIDE SEQUENCE</scope>
    <source>
        <strain evidence="2">MC3</strain>
    </source>
</reference>
<evidence type="ECO:0000313" key="2">
    <source>
        <dbReference type="EMBL" id="BBJ49345.1"/>
    </source>
</evidence>
<dbReference type="AlphaFoldDB" id="A0A499V4C9"/>
<proteinExistence type="predicted"/>
<feature type="region of interest" description="Disordered" evidence="1">
    <location>
        <begin position="1"/>
        <end position="36"/>
    </location>
</feature>
<organism evidence="2">
    <name type="scientific">Streptomyces avermitilis</name>
    <dbReference type="NCBI Taxonomy" id="33903"/>
    <lineage>
        <taxon>Bacteria</taxon>
        <taxon>Bacillati</taxon>
        <taxon>Actinomycetota</taxon>
        <taxon>Actinomycetes</taxon>
        <taxon>Kitasatosporales</taxon>
        <taxon>Streptomycetaceae</taxon>
        <taxon>Streptomyces</taxon>
    </lineage>
</organism>